<reference evidence="2 3" key="1">
    <citation type="submission" date="2022-04" db="EMBL/GenBank/DDBJ databases">
        <title>Human microbiome associated bacterial genomes.</title>
        <authorList>
            <person name="Sandstrom S."/>
            <person name="Salamzade R."/>
            <person name="Kalan L.R."/>
        </authorList>
    </citation>
    <scope>NUCLEOTIDE SEQUENCE [LARGE SCALE GENOMIC DNA]</scope>
    <source>
        <strain evidence="3">p3-SID1799</strain>
    </source>
</reference>
<feature type="domain" description="RNase H type-1" evidence="1">
    <location>
        <begin position="22"/>
        <end position="198"/>
    </location>
</feature>
<protein>
    <recommendedName>
        <fullName evidence="1">RNase H type-1 domain-containing protein</fullName>
    </recommendedName>
</protein>
<dbReference type="Proteomes" id="UP001525379">
    <property type="component" value="Unassembled WGS sequence"/>
</dbReference>
<comment type="caution">
    <text evidence="2">The sequence shown here is derived from an EMBL/GenBank/DDBJ whole genome shotgun (WGS) entry which is preliminary data.</text>
</comment>
<evidence type="ECO:0000313" key="2">
    <source>
        <dbReference type="EMBL" id="MCT2043495.1"/>
    </source>
</evidence>
<evidence type="ECO:0000313" key="3">
    <source>
        <dbReference type="Proteomes" id="UP001525379"/>
    </source>
</evidence>
<keyword evidence="3" id="KW-1185">Reference proteome</keyword>
<dbReference type="SUPFAM" id="SSF53098">
    <property type="entry name" value="Ribonuclease H-like"/>
    <property type="match status" value="1"/>
</dbReference>
<dbReference type="InterPro" id="IPR036397">
    <property type="entry name" value="RNaseH_sf"/>
</dbReference>
<sequence>MAGPGVDAGEALAGSAEDAVDAGPELLVATDASVRDGAGCAAWVDECGRHEVAAAPSDVVAAELTAVALALRAVATRSRAGELATPPTAARDLGATDARDAAPARSAPGAVAGTGGAAGAASCVRLLVDSKPALDLIRRAQSQGRPAPEPLRAALAAVLDAHADARAAGIRVRLEHVRAHRGHPLNEAAHTLAFSGAC</sequence>
<dbReference type="RefSeq" id="WP_260104635.1">
    <property type="nucleotide sequence ID" value="NZ_JALXSQ010000048.1"/>
</dbReference>
<name>A0ABT2HYV3_9MICO</name>
<evidence type="ECO:0000259" key="1">
    <source>
        <dbReference type="PROSITE" id="PS50879"/>
    </source>
</evidence>
<dbReference type="InterPro" id="IPR012337">
    <property type="entry name" value="RNaseH-like_sf"/>
</dbReference>
<dbReference type="EMBL" id="JALXSQ010000048">
    <property type="protein sequence ID" value="MCT2043495.1"/>
    <property type="molecule type" value="Genomic_DNA"/>
</dbReference>
<accession>A0ABT2HYV3</accession>
<dbReference type="InterPro" id="IPR002156">
    <property type="entry name" value="RNaseH_domain"/>
</dbReference>
<dbReference type="Gene3D" id="3.30.420.10">
    <property type="entry name" value="Ribonuclease H-like superfamily/Ribonuclease H"/>
    <property type="match status" value="1"/>
</dbReference>
<organism evidence="2 3">
    <name type="scientific">Pseudoclavibacter albus</name>
    <dbReference type="NCBI Taxonomy" id="272241"/>
    <lineage>
        <taxon>Bacteria</taxon>
        <taxon>Bacillati</taxon>
        <taxon>Actinomycetota</taxon>
        <taxon>Actinomycetes</taxon>
        <taxon>Micrococcales</taxon>
        <taxon>Microbacteriaceae</taxon>
        <taxon>Pseudoclavibacter</taxon>
    </lineage>
</organism>
<proteinExistence type="predicted"/>
<dbReference type="PROSITE" id="PS50879">
    <property type="entry name" value="RNASE_H_1"/>
    <property type="match status" value="1"/>
</dbReference>
<gene>
    <name evidence="2" type="ORF">M3D15_09185</name>
</gene>